<dbReference type="InterPro" id="IPR036390">
    <property type="entry name" value="WH_DNA-bd_sf"/>
</dbReference>
<accession>A0A837G5A3</accession>
<comment type="similarity">
    <text evidence="1">Belongs to the LysR transcriptional regulatory family.</text>
</comment>
<dbReference type="EMBL" id="JXXR01000020">
    <property type="protein sequence ID" value="KJY69336.1"/>
    <property type="molecule type" value="Genomic_DNA"/>
</dbReference>
<dbReference type="Pfam" id="PF03466">
    <property type="entry name" value="LysR_substrate"/>
    <property type="match status" value="1"/>
</dbReference>
<evidence type="ECO:0000256" key="1">
    <source>
        <dbReference type="ARBA" id="ARBA00009437"/>
    </source>
</evidence>
<dbReference type="InterPro" id="IPR000847">
    <property type="entry name" value="LysR_HTH_N"/>
</dbReference>
<dbReference type="AlphaFoldDB" id="A0A837G5A3"/>
<organism evidence="5">
    <name type="scientific">Vibrio coralliilyticus</name>
    <dbReference type="NCBI Taxonomy" id="190893"/>
    <lineage>
        <taxon>Bacteria</taxon>
        <taxon>Pseudomonadati</taxon>
        <taxon>Pseudomonadota</taxon>
        <taxon>Gammaproteobacteria</taxon>
        <taxon>Vibrionales</taxon>
        <taxon>Vibrionaceae</taxon>
        <taxon>Vibrio</taxon>
    </lineage>
</organism>
<reference evidence="5" key="1">
    <citation type="journal article" date="2015" name="BMC Genomics">
        <title>Genome mining reveals unlocked bioactive potential of marine Gram-negative bacteria.</title>
        <authorList>
            <person name="Machado H."/>
            <person name="Sonnenschein E.C."/>
            <person name="Melchiorsen J."/>
            <person name="Gram L."/>
        </authorList>
    </citation>
    <scope>NUCLEOTIDE SEQUENCE</scope>
    <source>
        <strain evidence="5">S2052</strain>
    </source>
</reference>
<dbReference type="PANTHER" id="PTHR30537">
    <property type="entry name" value="HTH-TYPE TRANSCRIPTIONAL REGULATOR"/>
    <property type="match status" value="1"/>
</dbReference>
<comment type="caution">
    <text evidence="5">The sequence shown here is derived from an EMBL/GenBank/DDBJ whole genome shotgun (WGS) entry which is preliminary data.</text>
</comment>
<dbReference type="FunFam" id="1.10.10.10:FF:000001">
    <property type="entry name" value="LysR family transcriptional regulator"/>
    <property type="match status" value="1"/>
</dbReference>
<evidence type="ECO:0000313" key="5">
    <source>
        <dbReference type="EMBL" id="KJY69336.1"/>
    </source>
</evidence>
<dbReference type="GO" id="GO:0003700">
    <property type="term" value="F:DNA-binding transcription factor activity"/>
    <property type="evidence" value="ECO:0007669"/>
    <property type="project" value="InterPro"/>
</dbReference>
<dbReference type="RefSeq" id="WP_045986947.1">
    <property type="nucleotide sequence ID" value="NZ_CP063051.1"/>
</dbReference>
<evidence type="ECO:0000256" key="4">
    <source>
        <dbReference type="ARBA" id="ARBA00023163"/>
    </source>
</evidence>
<proteinExistence type="inferred from homology"/>
<dbReference type="PROSITE" id="PS50931">
    <property type="entry name" value="HTH_LYSR"/>
    <property type="match status" value="1"/>
</dbReference>
<keyword evidence="3" id="KW-0238">DNA-binding</keyword>
<dbReference type="InterPro" id="IPR058163">
    <property type="entry name" value="LysR-type_TF_proteobact-type"/>
</dbReference>
<evidence type="ECO:0000256" key="2">
    <source>
        <dbReference type="ARBA" id="ARBA00023015"/>
    </source>
</evidence>
<name>A0A837G5A3_9VIBR</name>
<dbReference type="Gene3D" id="1.10.10.10">
    <property type="entry name" value="Winged helix-like DNA-binding domain superfamily/Winged helix DNA-binding domain"/>
    <property type="match status" value="1"/>
</dbReference>
<dbReference type="SUPFAM" id="SSF46785">
    <property type="entry name" value="Winged helix' DNA-binding domain"/>
    <property type="match status" value="1"/>
</dbReference>
<evidence type="ECO:0000256" key="3">
    <source>
        <dbReference type="ARBA" id="ARBA00023125"/>
    </source>
</evidence>
<keyword evidence="4" id="KW-0804">Transcription</keyword>
<dbReference type="SUPFAM" id="SSF53850">
    <property type="entry name" value="Periplasmic binding protein-like II"/>
    <property type="match status" value="1"/>
</dbReference>
<dbReference type="Pfam" id="PF00126">
    <property type="entry name" value="HTH_1"/>
    <property type="match status" value="1"/>
</dbReference>
<dbReference type="Gene3D" id="3.40.190.290">
    <property type="match status" value="1"/>
</dbReference>
<protein>
    <submittedName>
        <fullName evidence="5">LysR family transcriptional regulator</fullName>
    </submittedName>
</protein>
<keyword evidence="2" id="KW-0805">Transcription regulation</keyword>
<dbReference type="GO" id="GO:0003677">
    <property type="term" value="F:DNA binding"/>
    <property type="evidence" value="ECO:0007669"/>
    <property type="project" value="UniProtKB-KW"/>
</dbReference>
<dbReference type="PANTHER" id="PTHR30537:SF5">
    <property type="entry name" value="HTH-TYPE TRANSCRIPTIONAL ACTIVATOR TTDR-RELATED"/>
    <property type="match status" value="1"/>
</dbReference>
<gene>
    <name evidence="5" type="ORF">TW71_18910</name>
</gene>
<dbReference type="InterPro" id="IPR036388">
    <property type="entry name" value="WH-like_DNA-bd_sf"/>
</dbReference>
<sequence>MDKFTSMKVFAYVVEHGSFRSAASHFALSPTMISKHISHLENHLATQLIHRTTRKQTLTESGQLYYKECQRILEDLANAENLIQTLENSPKGVVKINCPVTYGSKVLAPLIADFLAQHPNINVEMELSNELIDPHLTDADMMIRIGNLEDSALVARYLGDYTLIFCASPAYLAANAPIQSVQDLTQHQCLGFSYSEGSASITTQIASSAFLRGQTRLASNNGEVLRSAALSGAGVMLQPTILVEDDLANGRLVEILKQDVPAPKPIHLLYKSKRLSLKNRTFADFILNNCRQGQLR</sequence>
<dbReference type="InterPro" id="IPR005119">
    <property type="entry name" value="LysR_subst-bd"/>
</dbReference>